<accession>A0ABT0D855</accession>
<dbReference type="Proteomes" id="UP001203284">
    <property type="component" value="Unassembled WGS sequence"/>
</dbReference>
<evidence type="ECO:0000259" key="2">
    <source>
        <dbReference type="Pfam" id="PF07486"/>
    </source>
</evidence>
<feature type="domain" description="Cell wall hydrolase SleB" evidence="2">
    <location>
        <begin position="308"/>
        <end position="418"/>
    </location>
</feature>
<proteinExistence type="predicted"/>
<evidence type="ECO:0000313" key="3">
    <source>
        <dbReference type="EMBL" id="MCK0195977.1"/>
    </source>
</evidence>
<feature type="region of interest" description="Disordered" evidence="1">
    <location>
        <begin position="138"/>
        <end position="161"/>
    </location>
</feature>
<dbReference type="Gene3D" id="1.10.10.2520">
    <property type="entry name" value="Cell wall hydrolase SleB, domain 1"/>
    <property type="match status" value="1"/>
</dbReference>
<dbReference type="Pfam" id="PF07486">
    <property type="entry name" value="Hydrolase_2"/>
    <property type="match status" value="1"/>
</dbReference>
<comment type="caution">
    <text evidence="3">The sequence shown here is derived from an EMBL/GenBank/DDBJ whole genome shotgun (WGS) entry which is preliminary data.</text>
</comment>
<dbReference type="EMBL" id="JALKCH010000002">
    <property type="protein sequence ID" value="MCK0195977.1"/>
    <property type="molecule type" value="Genomic_DNA"/>
</dbReference>
<reference evidence="3 4" key="1">
    <citation type="submission" date="2022-04" db="EMBL/GenBank/DDBJ databases">
        <authorList>
            <person name="Grouzdev D.S."/>
            <person name="Pantiukh K.S."/>
            <person name="Krutkina M.S."/>
        </authorList>
    </citation>
    <scope>NUCLEOTIDE SEQUENCE [LARGE SCALE GENOMIC DNA]</scope>
    <source>
        <strain evidence="3 4">6x-1</strain>
    </source>
</reference>
<dbReference type="InterPro" id="IPR011105">
    <property type="entry name" value="Cell_wall_hydrolase_SleB"/>
</dbReference>
<keyword evidence="4" id="KW-1185">Reference proteome</keyword>
<gene>
    <name evidence="3" type="ORF">MWN34_03530</name>
</gene>
<keyword evidence="3" id="KW-0378">Hydrolase</keyword>
<dbReference type="RefSeq" id="WP_247026558.1">
    <property type="nucleotide sequence ID" value="NZ_JALKCH010000002.1"/>
</dbReference>
<name>A0ABT0D855_9HYPH</name>
<organism evidence="3 4">
    <name type="scientific">Ancylobacter crimeensis</name>
    <dbReference type="NCBI Taxonomy" id="2579147"/>
    <lineage>
        <taxon>Bacteria</taxon>
        <taxon>Pseudomonadati</taxon>
        <taxon>Pseudomonadota</taxon>
        <taxon>Alphaproteobacteria</taxon>
        <taxon>Hyphomicrobiales</taxon>
        <taxon>Xanthobacteraceae</taxon>
        <taxon>Ancylobacter</taxon>
    </lineage>
</organism>
<protein>
    <submittedName>
        <fullName evidence="3">Cell wall hydrolase</fullName>
    </submittedName>
</protein>
<evidence type="ECO:0000313" key="4">
    <source>
        <dbReference type="Proteomes" id="UP001203284"/>
    </source>
</evidence>
<dbReference type="InterPro" id="IPR042047">
    <property type="entry name" value="SleB_dom1"/>
</dbReference>
<evidence type="ECO:0000256" key="1">
    <source>
        <dbReference type="SAM" id="MobiDB-lite"/>
    </source>
</evidence>
<sequence length="424" mass="45599">MRGPTRQRRSLLLSVPAVLLASLAVMGIWQSRPHMAVASRMTALASHEASLPLADRARIEILAGGVHELRVASFAWPAPSLAINPASRFHAEVNRESKSDRRPLAQIAIPDIGAGVAADSRTATGISAATANELSRAGSYGVGTQTDDQVETANLGDPTGDPSDIETAASAPAETAGIGVDDRPDGSHDTVAARGTAIAVQSALAATLTAPDPNMAADDAMAQRDASLISRPIYRDAALVFGADAATLPPQFFEYGDEGGRSYAKGNATGADSPFIDASPAERLGLDGARRDRAQKCLAEAVYFESRGEPERGQIAVAQVVMNRVFSGYYPADVCRAVYQNANRRFACQFTFACDTVRDVVTEPDMWQQAQRIAADMLDGKLWDEQVGKATHYHAQSVHPRWVREMRKLDEIGEHTFYRPRRWG</sequence>
<dbReference type="GO" id="GO:0016787">
    <property type="term" value="F:hydrolase activity"/>
    <property type="evidence" value="ECO:0007669"/>
    <property type="project" value="UniProtKB-KW"/>
</dbReference>